<evidence type="ECO:0000313" key="8">
    <source>
        <dbReference type="EMBL" id="KAK0384711.1"/>
    </source>
</evidence>
<dbReference type="Proteomes" id="UP001175261">
    <property type="component" value="Unassembled WGS sequence"/>
</dbReference>
<dbReference type="AlphaFoldDB" id="A0AA39GCP2"/>
<feature type="transmembrane region" description="Helical" evidence="7">
    <location>
        <begin position="307"/>
        <end position="326"/>
    </location>
</feature>
<feature type="transmembrane region" description="Helical" evidence="7">
    <location>
        <begin position="359"/>
        <end position="381"/>
    </location>
</feature>
<keyword evidence="5 7" id="KW-0472">Membrane</keyword>
<organism evidence="8 9">
    <name type="scientific">Sarocladium strictum</name>
    <name type="common">Black bundle disease fungus</name>
    <name type="synonym">Acremonium strictum</name>
    <dbReference type="NCBI Taxonomy" id="5046"/>
    <lineage>
        <taxon>Eukaryota</taxon>
        <taxon>Fungi</taxon>
        <taxon>Dikarya</taxon>
        <taxon>Ascomycota</taxon>
        <taxon>Pezizomycotina</taxon>
        <taxon>Sordariomycetes</taxon>
        <taxon>Hypocreomycetidae</taxon>
        <taxon>Hypocreales</taxon>
        <taxon>Sarocladiaceae</taxon>
        <taxon>Sarocladium</taxon>
    </lineage>
</organism>
<dbReference type="Gene3D" id="1.20.1250.20">
    <property type="entry name" value="MFS general substrate transporter like domains"/>
    <property type="match status" value="1"/>
</dbReference>
<dbReference type="PANTHER" id="PTHR43791">
    <property type="entry name" value="PERMEASE-RELATED"/>
    <property type="match status" value="1"/>
</dbReference>
<evidence type="ECO:0000256" key="4">
    <source>
        <dbReference type="ARBA" id="ARBA00022989"/>
    </source>
</evidence>
<feature type="transmembrane region" description="Helical" evidence="7">
    <location>
        <begin position="333"/>
        <end position="353"/>
    </location>
</feature>
<feature type="transmembrane region" description="Helical" evidence="7">
    <location>
        <begin position="426"/>
        <end position="448"/>
    </location>
</feature>
<comment type="subcellular location">
    <subcellularLocation>
        <location evidence="1">Membrane</location>
        <topology evidence="1">Multi-pass membrane protein</topology>
    </subcellularLocation>
</comment>
<evidence type="ECO:0000313" key="9">
    <source>
        <dbReference type="Proteomes" id="UP001175261"/>
    </source>
</evidence>
<feature type="transmembrane region" description="Helical" evidence="7">
    <location>
        <begin position="261"/>
        <end position="282"/>
    </location>
</feature>
<keyword evidence="4 7" id="KW-1133">Transmembrane helix</keyword>
<protein>
    <recommendedName>
        <fullName evidence="10">Vitamin H transporter</fullName>
    </recommendedName>
</protein>
<evidence type="ECO:0000256" key="2">
    <source>
        <dbReference type="ARBA" id="ARBA00022448"/>
    </source>
</evidence>
<feature type="transmembrane region" description="Helical" evidence="7">
    <location>
        <begin position="197"/>
        <end position="218"/>
    </location>
</feature>
<dbReference type="SUPFAM" id="SSF103473">
    <property type="entry name" value="MFS general substrate transporter"/>
    <property type="match status" value="1"/>
</dbReference>
<accession>A0AA39GCP2</accession>
<proteinExistence type="inferred from homology"/>
<dbReference type="GO" id="GO:0022857">
    <property type="term" value="F:transmembrane transporter activity"/>
    <property type="evidence" value="ECO:0007669"/>
    <property type="project" value="InterPro"/>
</dbReference>
<evidence type="ECO:0008006" key="10">
    <source>
        <dbReference type="Google" id="ProtNLM"/>
    </source>
</evidence>
<dbReference type="FunFam" id="1.20.1250.20:FF:000065">
    <property type="entry name" value="Putative MFS pantothenate transporter"/>
    <property type="match status" value="1"/>
</dbReference>
<evidence type="ECO:0000256" key="6">
    <source>
        <dbReference type="ARBA" id="ARBA00037968"/>
    </source>
</evidence>
<feature type="transmembrane region" description="Helical" evidence="7">
    <location>
        <begin position="393"/>
        <end position="414"/>
    </location>
</feature>
<evidence type="ECO:0000256" key="1">
    <source>
        <dbReference type="ARBA" id="ARBA00004141"/>
    </source>
</evidence>
<feature type="transmembrane region" description="Helical" evidence="7">
    <location>
        <begin position="78"/>
        <end position="98"/>
    </location>
</feature>
<dbReference type="InterPro" id="IPR011701">
    <property type="entry name" value="MFS"/>
</dbReference>
<name>A0AA39GCP2_SARSR</name>
<feature type="transmembrane region" description="Helical" evidence="7">
    <location>
        <begin position="164"/>
        <end position="185"/>
    </location>
</feature>
<sequence length="492" mass="55321">MAQSIVNRQRWWHIQWFSDDDTPEDRKWLLKLDLLVVPFSIVAYWIKYIDQANLNNAYVAGMKEELDFHGNELVQLQTMYTVGAVVGMVPFLFLFTYIPMYWTIPAMDILWGVFTLLQYRATSFGEMAAYRFLVGFFEAAFFPAMHFVFGSWYRGHEIARRGGLFYVGLNLGSLTAGLIASGTSARLEGVNGLSGWRWMYIICALITFPVGILGYFLLPGTLEQPNRWVLNDEDLAVARKRLDRGGHVTKGKFRLRHVKKILLSPHFWVVVLVDVLFWNAGIQKSTGAFLLWIKSLDRYSASKINELGSIAPGVGILLNIVVCFSSDLLWGPAWAITFASVMNAIGLIILVIWKVPEAATWFAFAGMYWSSSLSSVLHGWVNNILRDSPEERSFTLVLITIIAQSSTAWTPLLTFPTVEAPRYPKGYSFCLGCAVALIVATHVLNTYIKRKENAKQRGPEDSSDTSSTVAVPAIVADIDSKSPVTESRELRI</sequence>
<evidence type="ECO:0000256" key="3">
    <source>
        <dbReference type="ARBA" id="ARBA00022692"/>
    </source>
</evidence>
<evidence type="ECO:0000256" key="7">
    <source>
        <dbReference type="SAM" id="Phobius"/>
    </source>
</evidence>
<feature type="transmembrane region" description="Helical" evidence="7">
    <location>
        <begin position="128"/>
        <end position="152"/>
    </location>
</feature>
<gene>
    <name evidence="8" type="ORF">NLU13_7189</name>
</gene>
<keyword evidence="2" id="KW-0813">Transport</keyword>
<comment type="caution">
    <text evidence="8">The sequence shown here is derived from an EMBL/GenBank/DDBJ whole genome shotgun (WGS) entry which is preliminary data.</text>
</comment>
<comment type="similarity">
    <text evidence="6">Belongs to the major facilitator superfamily. Allantoate permease family.</text>
</comment>
<dbReference type="GO" id="GO:0016020">
    <property type="term" value="C:membrane"/>
    <property type="evidence" value="ECO:0007669"/>
    <property type="project" value="UniProtKB-SubCell"/>
</dbReference>
<dbReference type="Pfam" id="PF07690">
    <property type="entry name" value="MFS_1"/>
    <property type="match status" value="1"/>
</dbReference>
<dbReference type="EMBL" id="JAPDFR010000007">
    <property type="protein sequence ID" value="KAK0384711.1"/>
    <property type="molecule type" value="Genomic_DNA"/>
</dbReference>
<evidence type="ECO:0000256" key="5">
    <source>
        <dbReference type="ARBA" id="ARBA00023136"/>
    </source>
</evidence>
<dbReference type="PANTHER" id="PTHR43791:SF15">
    <property type="entry name" value="TRANSPORTER SEO1-RELATED"/>
    <property type="match status" value="1"/>
</dbReference>
<reference evidence="8" key="1">
    <citation type="submission" date="2022-10" db="EMBL/GenBank/DDBJ databases">
        <title>Determination and structural analysis of whole genome sequence of Sarocladium strictum F4-1.</title>
        <authorList>
            <person name="Hu L."/>
            <person name="Jiang Y."/>
        </authorList>
    </citation>
    <scope>NUCLEOTIDE SEQUENCE</scope>
    <source>
        <strain evidence="8">F4-1</strain>
    </source>
</reference>
<keyword evidence="9" id="KW-1185">Reference proteome</keyword>
<dbReference type="InterPro" id="IPR036259">
    <property type="entry name" value="MFS_trans_sf"/>
</dbReference>
<keyword evidence="3 7" id="KW-0812">Transmembrane</keyword>